<organism evidence="1 2">
    <name type="scientific">Vibrio panuliri</name>
    <dbReference type="NCBI Taxonomy" id="1381081"/>
    <lineage>
        <taxon>Bacteria</taxon>
        <taxon>Pseudomonadati</taxon>
        <taxon>Pseudomonadota</taxon>
        <taxon>Gammaproteobacteria</taxon>
        <taxon>Vibrionales</taxon>
        <taxon>Vibrionaceae</taxon>
        <taxon>Vibrio</taxon>
    </lineage>
</organism>
<proteinExistence type="predicted"/>
<gene>
    <name evidence="1" type="ORF">BIY22_01790</name>
</gene>
<reference evidence="1 2" key="1">
    <citation type="submission" date="2016-09" db="EMBL/GenBank/DDBJ databases">
        <title>Genomic Taxonomy of the Vibrionaceae.</title>
        <authorList>
            <person name="Gonzalez-Castillo A."/>
            <person name="Gomez-Gil B."/>
            <person name="Enciso-Ibarra K."/>
        </authorList>
    </citation>
    <scope>NUCLEOTIDE SEQUENCE [LARGE SCALE GENOMIC DNA]</scope>
    <source>
        <strain evidence="1 2">CAIM 703</strain>
    </source>
</reference>
<dbReference type="EMBL" id="MJMJ01000001">
    <property type="protein sequence ID" value="OLQ93247.1"/>
    <property type="molecule type" value="Genomic_DNA"/>
</dbReference>
<evidence type="ECO:0000313" key="1">
    <source>
        <dbReference type="EMBL" id="OLQ93247.1"/>
    </source>
</evidence>
<protein>
    <submittedName>
        <fullName evidence="1">Uncharacterized protein</fullName>
    </submittedName>
</protein>
<accession>A0A1Q9HQU1</accession>
<dbReference type="Proteomes" id="UP000186313">
    <property type="component" value="Unassembled WGS sequence"/>
</dbReference>
<comment type="caution">
    <text evidence="1">The sequence shown here is derived from an EMBL/GenBank/DDBJ whole genome shotgun (WGS) entry which is preliminary data.</text>
</comment>
<evidence type="ECO:0000313" key="2">
    <source>
        <dbReference type="Proteomes" id="UP000186313"/>
    </source>
</evidence>
<dbReference type="STRING" id="1381081.BIY22_01790"/>
<sequence length="66" mass="7259">MNLHSCTIRLNDNSTLICETVEQSLGVIEYHGQANITDICINATDGVGVNSYNLPFEESIESLMNL</sequence>
<dbReference type="RefSeq" id="WP_075705886.1">
    <property type="nucleotide sequence ID" value="NZ_MJMJ01000001.1"/>
</dbReference>
<name>A0A1Q9HQU1_9VIBR</name>
<dbReference type="OrthoDB" id="5880145at2"/>
<dbReference type="AlphaFoldDB" id="A0A1Q9HQU1"/>